<sequence>MYHQDICPYCHGQNFVLARQRPDGRLVYSEIVTLEPGSLYHILCLNCGTVVRTFMDDPSVLLTLDPEPEETRPAGTQPAADAPAEPGQAADPDRPLTEDLHKATSGQAQATPHPAGSGQPADPQAGGGAHGI</sequence>
<gene>
    <name evidence="2" type="ORF">AALO17_17050</name>
</gene>
<feature type="compositionally biased region" description="Low complexity" evidence="1">
    <location>
        <begin position="78"/>
        <end position="90"/>
    </location>
</feature>
<evidence type="ECO:0000313" key="2">
    <source>
        <dbReference type="EMBL" id="AMK54839.1"/>
    </source>
</evidence>
<feature type="compositionally biased region" description="Basic and acidic residues" evidence="1">
    <location>
        <begin position="91"/>
        <end position="102"/>
    </location>
</feature>
<dbReference type="AlphaFoldDB" id="A0A140DW12"/>
<dbReference type="EMBL" id="CP011391">
    <property type="protein sequence ID" value="AMK54839.1"/>
    <property type="molecule type" value="Genomic_DNA"/>
</dbReference>
<keyword evidence="3" id="KW-1185">Reference proteome</keyword>
<evidence type="ECO:0000313" key="3">
    <source>
        <dbReference type="Proteomes" id="UP000069771"/>
    </source>
</evidence>
<dbReference type="Proteomes" id="UP000069771">
    <property type="component" value="Chromosome"/>
</dbReference>
<evidence type="ECO:0000256" key="1">
    <source>
        <dbReference type="SAM" id="MobiDB-lite"/>
    </source>
</evidence>
<dbReference type="KEGG" id="fro:AALO17_17050"/>
<feature type="region of interest" description="Disordered" evidence="1">
    <location>
        <begin position="61"/>
        <end position="132"/>
    </location>
</feature>
<protein>
    <submittedName>
        <fullName evidence="2">Uncharacterized protein</fullName>
    </submittedName>
</protein>
<reference evidence="2 3" key="1">
    <citation type="journal article" date="2016" name="Gut Pathog.">
        <title>Whole genome sequencing of "Faecalibaculum rodentium" ALO17, isolated from C57BL/6J laboratory mouse feces.</title>
        <authorList>
            <person name="Lim S."/>
            <person name="Chang D.H."/>
            <person name="Ahn S."/>
            <person name="Kim B.C."/>
        </authorList>
    </citation>
    <scope>NUCLEOTIDE SEQUENCE [LARGE SCALE GENOMIC DNA]</scope>
    <source>
        <strain evidence="2 3">Alo17</strain>
    </source>
</reference>
<dbReference type="OrthoDB" id="1822642at2"/>
<name>A0A140DW12_9FIRM</name>
<dbReference type="RefSeq" id="WP_067557753.1">
    <property type="nucleotide sequence ID" value="NZ_CANRYF010000009.1"/>
</dbReference>
<dbReference type="STRING" id="1702221.AALO17_17050"/>
<proteinExistence type="predicted"/>
<feature type="compositionally biased region" description="Low complexity" evidence="1">
    <location>
        <begin position="114"/>
        <end position="124"/>
    </location>
</feature>
<dbReference type="GeneID" id="78478366"/>
<organism evidence="2 3">
    <name type="scientific">Faecalibaculum rodentium</name>
    <dbReference type="NCBI Taxonomy" id="1702221"/>
    <lineage>
        <taxon>Bacteria</taxon>
        <taxon>Bacillati</taxon>
        <taxon>Bacillota</taxon>
        <taxon>Erysipelotrichia</taxon>
        <taxon>Erysipelotrichales</taxon>
        <taxon>Erysipelotrichaceae</taxon>
        <taxon>Faecalibaculum</taxon>
    </lineage>
</organism>
<accession>A0A140DW12</accession>